<sequence>MSNTENPSADLLMTMDKPPSSICDKDTPTPLLSPNNPVEQSNSTHHPSEARKPNHGSSATEKEDVDMNNSDDDRNVDEDDPEDTVTLGPEAVAFLESQLLDYLALGSKKSRRGYWATVLPAFLEKFPSQLELEKKVKVKRVEEKSEAELQAMSKKQRRAFKARLKRSKYNPKQRLLLRIKNWFWWRLGRKKGDKKVFQPLFDDMKRGRQAPRRRQLIHIIMDDYPEEVKALSKETSHLNQLQCRAEAAREILKQMEPQVRRALEQKKEDEFEEKMRVYKGQQATLERGDDEGDPEEGEDMSGEAKSSKALPALGWSKMSVEQRAEMLRCREGFIPIVQPFLDGLRDLTGYSMVLLAGVCTDPKVKKFTQATVHSKPENMPDFAEHSGEKFKDFGKLFWRWVRDIKVATDAEPETTSSANKPDGAGPGPNTDSRDQTITQSPSNQPQQSPAAAPEQPTDKTSKKKRQRKSKATKEQGETTEGQRKSGGKKGGREKGKGKVAADIWDSDRADQSSDDEVEGLGPNQEVEGRRTRPQPVRRSNRIQANENSTNQSRGETHSRGETEFHTEEDLPAAPLDLSPLHHPKVYALALRYVYDEIKTIGELETKLQELLGEQYTWSALAPLFHATMNGEDGTDSCAAAVKMLETEQLFLDDVEPLYHPEVYRWIRTLLDSGISSDNLNTSFKELLGERYTPNALAPLLDKVIELQETGGNVQEGIREMESAYLERLHRLVASKVGLNGKPASAAERPESLPTGANNTQGDVTMNDLSACASQSSTLLPPSAPAKARSPSPPIPDKEEPAPPQTSVPPSSPLLDSNQQSLNPETWPPSPCSREPLRSTSIRDMNPGTRRDDLELDSSTWNWQKVVKPGSIPTSESQPPSPQPNHNSDPLDREKTTPPSPPNSSSPPPQHNATTPAKPAEHGADVPEVPVLVLTSEYKAFAEIISTIKVDELPSFAKFTAEGVADRFIRGHMALLLQHGGEEMPGYWERVVYKWVDVESIWASREFPDQEVSKEGRPDSLGRWFAYGRLRSTKTPSNVTDNRMEAEWWPWWTNANPDWRVKVDGKVVPGGLGSWDQLRAPGPDGVVLFLITLRWWHDVLQNAEELQKWELAVKGIFEALCCLHQDALVGWNSAQNKPGSSKKGSTAGDGESRDDTLDKCTCLLVFSTAEADSRSDSVPIRQSVVKTEFEKLTAKEQENWKNLAKEEHAQRKREYQQLLEAGYSEDPAKRQAAIDRFPVWIMEVLQEASKATGLHMLLFAGGPIPSAGGELKIIGVHVGRTMGATGQSFGVTYQGAVDLLVSQIYGEFLGDCFSQEDCEAMALEEVSGGDFRGLYEGNEAILFNDVVVPGERSNDWKGRMKLPTPDASSSSSSSSSAPAGAAASLSSAPPAQTLTSAPGHVPAPPANSKPAPPTSKPMISADRSHLKHPSSSSSTKSKSTATPAHTAPVNSKALGTSSSSTLERTSTKSTPALTRSTLAPPAVAASESKSISSTTAFAATTHGKHPRMPERKLPTAHYASSLSSAAPKVPKSGGSVGGEEDDGEQGKWKSTINTKALRRPRTYLAMSTGGQAPLTIAQREEREARRVQALREGKTSPMREMTRKEILERQERSPGWETNGSLGRSVAPCPRRAAPTAKR</sequence>
<feature type="region of interest" description="Disordered" evidence="1">
    <location>
        <begin position="279"/>
        <end position="308"/>
    </location>
</feature>
<feature type="compositionally biased region" description="Basic and acidic residues" evidence="1">
    <location>
        <begin position="471"/>
        <end position="483"/>
    </location>
</feature>
<dbReference type="Proteomes" id="UP001465976">
    <property type="component" value="Unassembled WGS sequence"/>
</dbReference>
<feature type="compositionally biased region" description="Basic and acidic residues" evidence="1">
    <location>
        <begin position="554"/>
        <end position="568"/>
    </location>
</feature>
<feature type="compositionally biased region" description="Basic and acidic residues" evidence="1">
    <location>
        <begin position="1577"/>
        <end position="1593"/>
    </location>
</feature>
<feature type="compositionally biased region" description="Low complexity" evidence="1">
    <location>
        <begin position="1487"/>
        <end position="1500"/>
    </location>
</feature>
<feature type="compositionally biased region" description="Low complexity" evidence="1">
    <location>
        <begin position="1428"/>
        <end position="1447"/>
    </location>
</feature>
<dbReference type="EMBL" id="JBAHYK010000594">
    <property type="protein sequence ID" value="KAL0572702.1"/>
    <property type="molecule type" value="Genomic_DNA"/>
</dbReference>
<feature type="region of interest" description="Disordered" evidence="1">
    <location>
        <begin position="409"/>
        <end position="568"/>
    </location>
</feature>
<gene>
    <name evidence="2" type="primary">RBT1_16</name>
    <name evidence="2" type="ORF">V5O48_009253</name>
</gene>
<protein>
    <submittedName>
        <fullName evidence="2">SERTA domain-containing protein 3</fullName>
    </submittedName>
</protein>
<proteinExistence type="predicted"/>
<feature type="compositionally biased region" description="Basic and acidic residues" evidence="1">
    <location>
        <begin position="1599"/>
        <end position="1613"/>
    </location>
</feature>
<reference evidence="2 3" key="1">
    <citation type="submission" date="2024-02" db="EMBL/GenBank/DDBJ databases">
        <title>A draft genome for the cacao thread blight pathogen Marasmius crinis-equi.</title>
        <authorList>
            <person name="Cohen S.P."/>
            <person name="Baruah I.K."/>
            <person name="Amoako-Attah I."/>
            <person name="Bukari Y."/>
            <person name="Meinhardt L.W."/>
            <person name="Bailey B.A."/>
        </authorList>
    </citation>
    <scope>NUCLEOTIDE SEQUENCE [LARGE SCALE GENOMIC DNA]</scope>
    <source>
        <strain evidence="2 3">GH-76</strain>
    </source>
</reference>
<accession>A0ABR3FBJ8</accession>
<feature type="region of interest" description="Disordered" evidence="1">
    <location>
        <begin position="740"/>
        <end position="923"/>
    </location>
</feature>
<feature type="compositionally biased region" description="Pro residues" evidence="1">
    <location>
        <begin position="801"/>
        <end position="811"/>
    </location>
</feature>
<comment type="caution">
    <text evidence="2">The sequence shown here is derived from an EMBL/GenBank/DDBJ whole genome shotgun (WGS) entry which is preliminary data.</text>
</comment>
<evidence type="ECO:0000313" key="3">
    <source>
        <dbReference type="Proteomes" id="UP001465976"/>
    </source>
</evidence>
<feature type="region of interest" description="Disordered" evidence="1">
    <location>
        <begin position="1"/>
        <end position="85"/>
    </location>
</feature>
<feature type="region of interest" description="Disordered" evidence="1">
    <location>
        <begin position="1132"/>
        <end position="1154"/>
    </location>
</feature>
<feature type="compositionally biased region" description="Basic residues" evidence="1">
    <location>
        <begin position="461"/>
        <end position="470"/>
    </location>
</feature>
<feature type="compositionally biased region" description="Polar residues" evidence="1">
    <location>
        <begin position="813"/>
        <end position="823"/>
    </location>
</feature>
<feature type="compositionally biased region" description="Polar residues" evidence="1">
    <location>
        <begin position="754"/>
        <end position="779"/>
    </location>
</feature>
<feature type="compositionally biased region" description="Pro residues" evidence="1">
    <location>
        <begin position="1400"/>
        <end position="1414"/>
    </location>
</feature>
<organism evidence="2 3">
    <name type="scientific">Marasmius crinis-equi</name>
    <dbReference type="NCBI Taxonomy" id="585013"/>
    <lineage>
        <taxon>Eukaryota</taxon>
        <taxon>Fungi</taxon>
        <taxon>Dikarya</taxon>
        <taxon>Basidiomycota</taxon>
        <taxon>Agaricomycotina</taxon>
        <taxon>Agaricomycetes</taxon>
        <taxon>Agaricomycetidae</taxon>
        <taxon>Agaricales</taxon>
        <taxon>Marasmiineae</taxon>
        <taxon>Marasmiaceae</taxon>
        <taxon>Marasmius</taxon>
    </lineage>
</organism>
<feature type="compositionally biased region" description="Polar residues" evidence="1">
    <location>
        <begin position="541"/>
        <end position="553"/>
    </location>
</feature>
<evidence type="ECO:0000256" key="1">
    <source>
        <dbReference type="SAM" id="MobiDB-lite"/>
    </source>
</evidence>
<feature type="compositionally biased region" description="Low complexity" evidence="1">
    <location>
        <begin position="1366"/>
        <end position="1390"/>
    </location>
</feature>
<feature type="compositionally biased region" description="Acidic residues" evidence="1">
    <location>
        <begin position="63"/>
        <end position="83"/>
    </location>
</feature>
<evidence type="ECO:0000313" key="2">
    <source>
        <dbReference type="EMBL" id="KAL0572702.1"/>
    </source>
</evidence>
<feature type="region of interest" description="Disordered" evidence="1">
    <location>
        <begin position="1356"/>
        <end position="1638"/>
    </location>
</feature>
<name>A0ABR3FBJ8_9AGAR</name>
<feature type="compositionally biased region" description="Polar residues" evidence="1">
    <location>
        <begin position="1132"/>
        <end position="1143"/>
    </location>
</feature>
<feature type="compositionally biased region" description="Low complexity" evidence="1">
    <location>
        <begin position="1455"/>
        <end position="1469"/>
    </location>
</feature>
<feature type="compositionally biased region" description="Low complexity" evidence="1">
    <location>
        <begin position="439"/>
        <end position="455"/>
    </location>
</feature>
<feature type="compositionally biased region" description="Pro residues" evidence="1">
    <location>
        <begin position="897"/>
        <end position="909"/>
    </location>
</feature>
<feature type="compositionally biased region" description="Low complexity" evidence="1">
    <location>
        <begin position="870"/>
        <end position="887"/>
    </location>
</feature>
<keyword evidence="3" id="KW-1185">Reference proteome</keyword>
<feature type="compositionally biased region" description="Acidic residues" evidence="1">
    <location>
        <begin position="288"/>
        <end position="301"/>
    </location>
</feature>
<feature type="compositionally biased region" description="Polar residues" evidence="1">
    <location>
        <begin position="30"/>
        <end position="45"/>
    </location>
</feature>